<organism evidence="2 3">
    <name type="scientific">Candidatus Kaiserbacteria bacterium RIFCSPHIGHO2_01_FULL_46_22</name>
    <dbReference type="NCBI Taxonomy" id="1798475"/>
    <lineage>
        <taxon>Bacteria</taxon>
        <taxon>Candidatus Kaiseribacteriota</taxon>
    </lineage>
</organism>
<accession>A0A1F6BYI1</accession>
<protein>
    <recommendedName>
        <fullName evidence="4">PEGA domain-containing protein</fullName>
    </recommendedName>
</protein>
<dbReference type="Proteomes" id="UP000176322">
    <property type="component" value="Unassembled WGS sequence"/>
</dbReference>
<evidence type="ECO:0008006" key="4">
    <source>
        <dbReference type="Google" id="ProtNLM"/>
    </source>
</evidence>
<keyword evidence="1" id="KW-0472">Membrane</keyword>
<proteinExistence type="predicted"/>
<dbReference type="STRING" id="1798475.A2837_01550"/>
<keyword evidence="1" id="KW-0812">Transmembrane</keyword>
<evidence type="ECO:0000256" key="1">
    <source>
        <dbReference type="SAM" id="Phobius"/>
    </source>
</evidence>
<keyword evidence="1" id="KW-1133">Transmembrane helix</keyword>
<reference evidence="2 3" key="1">
    <citation type="journal article" date="2016" name="Nat. Commun.">
        <title>Thousands of microbial genomes shed light on interconnected biogeochemical processes in an aquifer system.</title>
        <authorList>
            <person name="Anantharaman K."/>
            <person name="Brown C.T."/>
            <person name="Hug L.A."/>
            <person name="Sharon I."/>
            <person name="Castelle C.J."/>
            <person name="Probst A.J."/>
            <person name="Thomas B.C."/>
            <person name="Singh A."/>
            <person name="Wilkins M.J."/>
            <person name="Karaoz U."/>
            <person name="Brodie E.L."/>
            <person name="Williams K.H."/>
            <person name="Hubbard S.S."/>
            <person name="Banfield J.F."/>
        </authorList>
    </citation>
    <scope>NUCLEOTIDE SEQUENCE [LARGE SCALE GENOMIC DNA]</scope>
</reference>
<dbReference type="EMBL" id="MFKO01000002">
    <property type="protein sequence ID" value="OGG41878.1"/>
    <property type="molecule type" value="Genomic_DNA"/>
</dbReference>
<sequence length="378" mass="42532">MSPQVQPLSYRHRFVFFYFLTGIFVLALPFLYLYATGYRLSSLGGNLISTGGLYVATERSGAQIYIDDELVRETRIFRRAFYAQGLDAKTHKIYVQKTGHHTWVKELPVYAHIVTEAQAFNLPLVPQVRIITEWQTEAGVSVLTSISPILKNASSTNQVLYEPRASTSTLAVNSEYVQLISLFKETSNYTESVLDRARANITGSSATSTATTTKEWRGVQLYEKDNEVYAAFVGNKEEMPYYYCAEAFPTWEESNATSTATAKHNLALTHGALEAATEVDELDLPVQAISNEVECDPVIKIDRKNETISDFDFFPNSTDLMIIATESGIYVIEIDDRSWQNRQPLLLGNNLTFKVVGSSVYAYDGKVIYQISISQNWF</sequence>
<comment type="caution">
    <text evidence="2">The sequence shown here is derived from an EMBL/GenBank/DDBJ whole genome shotgun (WGS) entry which is preliminary data.</text>
</comment>
<evidence type="ECO:0000313" key="2">
    <source>
        <dbReference type="EMBL" id="OGG41878.1"/>
    </source>
</evidence>
<dbReference type="AlphaFoldDB" id="A0A1F6BYI1"/>
<name>A0A1F6BYI1_9BACT</name>
<evidence type="ECO:0000313" key="3">
    <source>
        <dbReference type="Proteomes" id="UP000176322"/>
    </source>
</evidence>
<gene>
    <name evidence="2" type="ORF">A2837_01550</name>
</gene>
<feature type="transmembrane region" description="Helical" evidence="1">
    <location>
        <begin position="15"/>
        <end position="35"/>
    </location>
</feature>